<evidence type="ECO:0000256" key="6">
    <source>
        <dbReference type="SAM" id="Phobius"/>
    </source>
</evidence>
<dbReference type="GO" id="GO:0007606">
    <property type="term" value="P:sensory perception of chemical stimulus"/>
    <property type="evidence" value="ECO:0007669"/>
    <property type="project" value="InterPro"/>
</dbReference>
<evidence type="ECO:0000313" key="8">
    <source>
        <dbReference type="Proteomes" id="UP000008068"/>
    </source>
</evidence>
<keyword evidence="4 6" id="KW-0472">Membrane</keyword>
<sequence>MVHNVYDTESRYKSYESYLATKAVCIIILSQVVCLFATSAVPMVFKQFQNEMPPIVYHLVIAYQAGLTYANFLVPIIIWYQTDRISERRRIMINKLKEQTESADDHFASLEIYWR</sequence>
<evidence type="ECO:0000256" key="3">
    <source>
        <dbReference type="ARBA" id="ARBA00022989"/>
    </source>
</evidence>
<accession>G0MZR7</accession>
<evidence type="ECO:0000256" key="5">
    <source>
        <dbReference type="ARBA" id="ARBA00037994"/>
    </source>
</evidence>
<feature type="transmembrane region" description="Helical" evidence="6">
    <location>
        <begin position="55"/>
        <end position="80"/>
    </location>
</feature>
<evidence type="ECO:0000256" key="4">
    <source>
        <dbReference type="ARBA" id="ARBA00023136"/>
    </source>
</evidence>
<dbReference type="Proteomes" id="UP000008068">
    <property type="component" value="Unassembled WGS sequence"/>
</dbReference>
<keyword evidence="8" id="KW-1185">Reference proteome</keyword>
<dbReference type="GO" id="GO:0004930">
    <property type="term" value="F:G protein-coupled receptor activity"/>
    <property type="evidence" value="ECO:0007669"/>
    <property type="project" value="InterPro"/>
</dbReference>
<gene>
    <name evidence="7" type="ORF">CAEBREN_32697</name>
</gene>
<evidence type="ECO:0000256" key="2">
    <source>
        <dbReference type="ARBA" id="ARBA00022692"/>
    </source>
</evidence>
<feature type="transmembrane region" description="Helical" evidence="6">
    <location>
        <begin position="19"/>
        <end position="43"/>
    </location>
</feature>
<dbReference type="PANTHER" id="PTHR31582">
    <property type="entry name" value="SERPENTINE RECEPTOR, CLASS A (ALPHA)-RELATED-RELATED"/>
    <property type="match status" value="1"/>
</dbReference>
<evidence type="ECO:0000313" key="7">
    <source>
        <dbReference type="EMBL" id="EGT48334.1"/>
    </source>
</evidence>
<comment type="subcellular location">
    <subcellularLocation>
        <location evidence="1">Membrane</location>
        <topology evidence="1">Multi-pass membrane protein</topology>
    </subcellularLocation>
</comment>
<dbReference type="AlphaFoldDB" id="G0MZR7"/>
<dbReference type="STRING" id="135651.G0MZR7"/>
<keyword evidence="3 6" id="KW-1133">Transmembrane helix</keyword>
<protein>
    <submittedName>
        <fullName evidence="7">Uncharacterized protein</fullName>
    </submittedName>
</protein>
<dbReference type="PANTHER" id="PTHR31582:SF1">
    <property type="entry name" value="SERPENTINE RECEPTOR CLASS ALPHA-28-RELATED"/>
    <property type="match status" value="1"/>
</dbReference>
<dbReference type="EMBL" id="GL379822">
    <property type="protein sequence ID" value="EGT48334.1"/>
    <property type="molecule type" value="Genomic_DNA"/>
</dbReference>
<proteinExistence type="inferred from homology"/>
<dbReference type="eggNOG" id="ENOG502TGUM">
    <property type="taxonomic scope" value="Eukaryota"/>
</dbReference>
<comment type="similarity">
    <text evidence="5">Belongs to the nematode receptor-like protein sra family.</text>
</comment>
<reference evidence="8" key="1">
    <citation type="submission" date="2011-07" db="EMBL/GenBank/DDBJ databases">
        <authorList>
            <consortium name="Caenorhabditis brenneri Sequencing and Analysis Consortium"/>
            <person name="Wilson R.K."/>
        </authorList>
    </citation>
    <scope>NUCLEOTIDE SEQUENCE [LARGE SCALE GENOMIC DNA]</scope>
    <source>
        <strain evidence="8">PB2801</strain>
    </source>
</reference>
<dbReference type="GO" id="GO:0016020">
    <property type="term" value="C:membrane"/>
    <property type="evidence" value="ECO:0007669"/>
    <property type="project" value="UniProtKB-SubCell"/>
</dbReference>
<dbReference type="Pfam" id="PF02117">
    <property type="entry name" value="7TM_GPCR_Sra"/>
    <property type="match status" value="1"/>
</dbReference>
<dbReference type="InParanoid" id="G0MZR7"/>
<organism evidence="8">
    <name type="scientific">Caenorhabditis brenneri</name>
    <name type="common">Nematode worm</name>
    <dbReference type="NCBI Taxonomy" id="135651"/>
    <lineage>
        <taxon>Eukaryota</taxon>
        <taxon>Metazoa</taxon>
        <taxon>Ecdysozoa</taxon>
        <taxon>Nematoda</taxon>
        <taxon>Chromadorea</taxon>
        <taxon>Rhabditida</taxon>
        <taxon>Rhabditina</taxon>
        <taxon>Rhabditomorpha</taxon>
        <taxon>Rhabditoidea</taxon>
        <taxon>Rhabditidae</taxon>
        <taxon>Peloderinae</taxon>
        <taxon>Caenorhabditis</taxon>
    </lineage>
</organism>
<evidence type="ECO:0000256" key="1">
    <source>
        <dbReference type="ARBA" id="ARBA00004141"/>
    </source>
</evidence>
<dbReference type="InterPro" id="IPR000344">
    <property type="entry name" value="7TM_GPCR_serpentine_rcpt_Sra"/>
</dbReference>
<dbReference type="HOGENOM" id="CLU_2111052_0_0_1"/>
<keyword evidence="2 6" id="KW-0812">Transmembrane</keyword>
<name>G0MZR7_CAEBE</name>
<dbReference type="OrthoDB" id="5789178at2759"/>